<reference evidence="3" key="1">
    <citation type="journal article" date="2017" name="Proc. Natl. Acad. Sci. U.S.A.">
        <title>Simulation of Deepwater Horizon oil plume reveals substrate specialization within a complex community of hydrocarbon degraders.</title>
        <authorList>
            <person name="Hu P."/>
            <person name="Dubinsky E.A."/>
            <person name="Probst A.J."/>
            <person name="Wang J."/>
            <person name="Sieber C.M.K."/>
            <person name="Tom L.M."/>
            <person name="Gardinali P."/>
            <person name="Banfield J.F."/>
            <person name="Atlas R.M."/>
            <person name="Andersen G.L."/>
        </authorList>
    </citation>
    <scope>NUCLEOTIDE SEQUENCE [LARGE SCALE GENOMIC DNA]</scope>
</reference>
<feature type="chain" id="PRO_5013300323" evidence="1">
    <location>
        <begin position="23"/>
        <end position="147"/>
    </location>
</feature>
<evidence type="ECO:0000313" key="3">
    <source>
        <dbReference type="Proteomes" id="UP000227088"/>
    </source>
</evidence>
<dbReference type="Pfam" id="PF12048">
    <property type="entry name" value="DUF3530"/>
    <property type="match status" value="1"/>
</dbReference>
<sequence length="147" mass="16717">MKSLIRIITLLLFSTITFFTIAAEEEPVASEQTESTELAEGAELIEEPELTEQPIPQYHLPNIPNKRARLLLEHMTLMGREDEVVSLNNAEEEFYGLYLPQANGQPQGGILILHDEQQHGHWPDIIGPLREYLPQFGWSTLTIELPD</sequence>
<evidence type="ECO:0000313" key="2">
    <source>
        <dbReference type="EMBL" id="OUS41230.1"/>
    </source>
</evidence>
<accession>A0A1Y5HVW4</accession>
<evidence type="ECO:0000256" key="1">
    <source>
        <dbReference type="SAM" id="SignalP"/>
    </source>
</evidence>
<name>A0A1Y5HVW4_OLEAN</name>
<keyword evidence="1" id="KW-0732">Signal</keyword>
<proteinExistence type="predicted"/>
<organism evidence="2 3">
    <name type="scientific">Oleispira antarctica</name>
    <dbReference type="NCBI Taxonomy" id="188908"/>
    <lineage>
        <taxon>Bacteria</taxon>
        <taxon>Pseudomonadati</taxon>
        <taxon>Pseudomonadota</taxon>
        <taxon>Gammaproteobacteria</taxon>
        <taxon>Oceanospirillales</taxon>
        <taxon>Oceanospirillaceae</taxon>
        <taxon>Oleispira</taxon>
    </lineage>
</organism>
<dbReference type="EMBL" id="MABE01000119">
    <property type="protein sequence ID" value="OUS41230.1"/>
    <property type="molecule type" value="Genomic_DNA"/>
</dbReference>
<dbReference type="Proteomes" id="UP000227088">
    <property type="component" value="Unassembled WGS sequence"/>
</dbReference>
<feature type="non-terminal residue" evidence="2">
    <location>
        <position position="147"/>
    </location>
</feature>
<dbReference type="AlphaFoldDB" id="A0A1Y5HVW4"/>
<comment type="caution">
    <text evidence="2">The sequence shown here is derived from an EMBL/GenBank/DDBJ whole genome shotgun (WGS) entry which is preliminary data.</text>
</comment>
<gene>
    <name evidence="2" type="ORF">A9R00_01980</name>
</gene>
<feature type="signal peptide" evidence="1">
    <location>
        <begin position="1"/>
        <end position="22"/>
    </location>
</feature>
<protein>
    <submittedName>
        <fullName evidence="2">Uncharacterized protein</fullName>
    </submittedName>
</protein>
<dbReference type="InterPro" id="IPR022529">
    <property type="entry name" value="DUF3530"/>
</dbReference>